<dbReference type="GO" id="GO:0008441">
    <property type="term" value="F:3'(2'),5'-bisphosphate nucleotidase activity"/>
    <property type="evidence" value="ECO:0007669"/>
    <property type="project" value="TreeGrafter"/>
</dbReference>
<gene>
    <name evidence="10" type="ORF">g.44541</name>
</gene>
<evidence type="ECO:0000256" key="4">
    <source>
        <dbReference type="ARBA" id="ARBA00022723"/>
    </source>
</evidence>
<dbReference type="InterPro" id="IPR000760">
    <property type="entry name" value="Inositol_monophosphatase-like"/>
</dbReference>
<dbReference type="PANTHER" id="PTHR43028">
    <property type="entry name" value="3'(2'),5'-BISPHOSPHATE NUCLEOTIDASE 1"/>
    <property type="match status" value="1"/>
</dbReference>
<dbReference type="InterPro" id="IPR050725">
    <property type="entry name" value="CysQ/Inositol_MonoPase"/>
</dbReference>
<proteinExistence type="inferred from homology"/>
<evidence type="ECO:0000313" key="10">
    <source>
        <dbReference type="EMBL" id="JAS60185.1"/>
    </source>
</evidence>
<feature type="binding site" evidence="9">
    <location>
        <position position="73"/>
    </location>
    <ligand>
        <name>Mg(2+)</name>
        <dbReference type="ChEBI" id="CHEBI:18420"/>
        <label>1</label>
        <note>catalytic</note>
    </ligand>
</feature>
<evidence type="ECO:0000256" key="5">
    <source>
        <dbReference type="ARBA" id="ARBA00022801"/>
    </source>
</evidence>
<comment type="similarity">
    <text evidence="2">Belongs to the inositol monophosphatase superfamily.</text>
</comment>
<feature type="binding site" evidence="9">
    <location>
        <position position="70"/>
    </location>
    <ligand>
        <name>Mg(2+)</name>
        <dbReference type="ChEBI" id="CHEBI:18420"/>
        <label>1</label>
        <note>catalytic</note>
    </ligand>
</feature>
<evidence type="ECO:0000256" key="2">
    <source>
        <dbReference type="ARBA" id="ARBA00009759"/>
    </source>
</evidence>
<comment type="catalytic activity">
    <reaction evidence="7">
        <text>1D-myo-inositol 1,3,4-trisphosphate + H2O = 1D-myo-inositol 3,4-bisphosphate + phosphate</text>
        <dbReference type="Rhea" id="RHEA:70319"/>
        <dbReference type="ChEBI" id="CHEBI:15377"/>
        <dbReference type="ChEBI" id="CHEBI:43474"/>
        <dbReference type="ChEBI" id="CHEBI:58414"/>
        <dbReference type="ChEBI" id="CHEBI:83241"/>
    </reaction>
    <physiologicalReaction direction="left-to-right" evidence="7">
        <dbReference type="Rhea" id="RHEA:70320"/>
    </physiologicalReaction>
</comment>
<evidence type="ECO:0000256" key="3">
    <source>
        <dbReference type="ARBA" id="ARBA00022671"/>
    </source>
</evidence>
<dbReference type="SUPFAM" id="SSF56655">
    <property type="entry name" value="Carbohydrate phosphatase"/>
    <property type="match status" value="1"/>
</dbReference>
<organism evidence="10">
    <name type="scientific">Cuerna arida</name>
    <dbReference type="NCBI Taxonomy" id="1464854"/>
    <lineage>
        <taxon>Eukaryota</taxon>
        <taxon>Metazoa</taxon>
        <taxon>Ecdysozoa</taxon>
        <taxon>Arthropoda</taxon>
        <taxon>Hexapoda</taxon>
        <taxon>Insecta</taxon>
        <taxon>Pterygota</taxon>
        <taxon>Neoptera</taxon>
        <taxon>Paraneoptera</taxon>
        <taxon>Hemiptera</taxon>
        <taxon>Auchenorrhyncha</taxon>
        <taxon>Membracoidea</taxon>
        <taxon>Cicadellidae</taxon>
        <taxon>Cicadellinae</taxon>
        <taxon>Proconiini</taxon>
        <taxon>Cuerna</taxon>
    </lineage>
</organism>
<evidence type="ECO:0000256" key="8">
    <source>
        <dbReference type="ARBA" id="ARBA00044478"/>
    </source>
</evidence>
<evidence type="ECO:0000256" key="7">
    <source>
        <dbReference type="ARBA" id="ARBA00044465"/>
    </source>
</evidence>
<evidence type="ECO:0000256" key="1">
    <source>
        <dbReference type="ARBA" id="ARBA00001946"/>
    </source>
</evidence>
<accession>A0A1B6GCM4</accession>
<dbReference type="PANTHER" id="PTHR43028:SF5">
    <property type="entry name" value="3'(2'),5'-BISPHOSPHATE NUCLEOTIDASE 1"/>
    <property type="match status" value="1"/>
</dbReference>
<dbReference type="Gene3D" id="3.30.540.10">
    <property type="entry name" value="Fructose-1,6-Bisphosphatase, subunit A, domain 1"/>
    <property type="match status" value="1"/>
</dbReference>
<dbReference type="FunFam" id="3.30.540.10:FF:000012">
    <property type="entry name" value="Blast:Putative inositol monophosphatase 3"/>
    <property type="match status" value="1"/>
</dbReference>
<dbReference type="GO" id="GO:0005737">
    <property type="term" value="C:cytoplasm"/>
    <property type="evidence" value="ECO:0007669"/>
    <property type="project" value="UniProtKB-ARBA"/>
</dbReference>
<reference evidence="10" key="1">
    <citation type="submission" date="2015-11" db="EMBL/GenBank/DDBJ databases">
        <title>De novo transcriptome assembly of four potential Pierce s Disease insect vectors from Arizona vineyards.</title>
        <authorList>
            <person name="Tassone E.E."/>
        </authorList>
    </citation>
    <scope>NUCLEOTIDE SEQUENCE</scope>
</reference>
<sequence>TEADRLSEKCIVGSLRSLFPKVTVIGEENMSDSDLPADFIVKDFDESIFKLTLPLEYQVLTENDIVVWVDPLDGTYDFTEGKLEHVTVLIGIAVKGVPVAGIMHQPYFEKIQQRTMWGIVGVGTGGFEPKLPPADQFVITTTSSHYNRNTKRSL</sequence>
<protein>
    <submittedName>
        <fullName evidence="10">Uncharacterized protein</fullName>
    </submittedName>
</protein>
<feature type="binding site" evidence="9">
    <location>
        <position position="72"/>
    </location>
    <ligand>
        <name>Mg(2+)</name>
        <dbReference type="ChEBI" id="CHEBI:18420"/>
        <label>1</label>
        <note>catalytic</note>
    </ligand>
</feature>
<dbReference type="InterPro" id="IPR020583">
    <property type="entry name" value="Inositol_monoP_metal-BS"/>
</dbReference>
<dbReference type="PROSITE" id="PS00629">
    <property type="entry name" value="IMP_1"/>
    <property type="match status" value="1"/>
</dbReference>
<keyword evidence="5" id="KW-0378">Hydrolase</keyword>
<dbReference type="Pfam" id="PF00459">
    <property type="entry name" value="Inositol_P"/>
    <property type="match status" value="1"/>
</dbReference>
<keyword evidence="3" id="KW-0452">Lithium</keyword>
<evidence type="ECO:0000256" key="9">
    <source>
        <dbReference type="PIRSR" id="PIRSR600760-2"/>
    </source>
</evidence>
<feature type="non-terminal residue" evidence="10">
    <location>
        <position position="154"/>
    </location>
</feature>
<dbReference type="EMBL" id="GECZ01009584">
    <property type="protein sequence ID" value="JAS60185.1"/>
    <property type="molecule type" value="Transcribed_RNA"/>
</dbReference>
<feature type="non-terminal residue" evidence="10">
    <location>
        <position position="1"/>
    </location>
</feature>
<comment type="cofactor">
    <cofactor evidence="1 9">
        <name>Mg(2+)</name>
        <dbReference type="ChEBI" id="CHEBI:18420"/>
    </cofactor>
</comment>
<name>A0A1B6GCM4_9HEMI</name>
<evidence type="ECO:0000256" key="6">
    <source>
        <dbReference type="ARBA" id="ARBA00022842"/>
    </source>
</evidence>
<keyword evidence="4 9" id="KW-0479">Metal-binding</keyword>
<dbReference type="GO" id="GO:0046872">
    <property type="term" value="F:metal ion binding"/>
    <property type="evidence" value="ECO:0007669"/>
    <property type="project" value="UniProtKB-KW"/>
</dbReference>
<dbReference type="GO" id="GO:0004441">
    <property type="term" value="F:inositol-1,4-bisphosphate 1-phosphatase activity"/>
    <property type="evidence" value="ECO:0007669"/>
    <property type="project" value="UniProtKB-EC"/>
</dbReference>
<feature type="binding site" evidence="9">
    <location>
        <position position="27"/>
    </location>
    <ligand>
        <name>Mg(2+)</name>
        <dbReference type="ChEBI" id="CHEBI:18420"/>
        <label>1</label>
        <note>catalytic</note>
    </ligand>
</feature>
<keyword evidence="6 9" id="KW-0460">Magnesium</keyword>
<comment type="catalytic activity">
    <reaction evidence="8">
        <text>1D-myo-inositol 1,4-bisphosphate + H2O = 1D-myo-inositol 4-phosphate + phosphate</text>
        <dbReference type="Rhea" id="RHEA:15553"/>
        <dbReference type="ChEBI" id="CHEBI:15377"/>
        <dbReference type="ChEBI" id="CHEBI:43474"/>
        <dbReference type="ChEBI" id="CHEBI:58282"/>
        <dbReference type="ChEBI" id="CHEBI:58469"/>
        <dbReference type="EC" id="3.1.3.57"/>
    </reaction>
    <physiologicalReaction direction="left-to-right" evidence="8">
        <dbReference type="Rhea" id="RHEA:15554"/>
    </physiologicalReaction>
</comment>
<dbReference type="AlphaFoldDB" id="A0A1B6GCM4"/>